<dbReference type="AlphaFoldDB" id="A0A4R0MV70"/>
<feature type="transmembrane region" description="Helical" evidence="1">
    <location>
        <begin position="152"/>
        <end position="172"/>
    </location>
</feature>
<keyword evidence="4" id="KW-1185">Reference proteome</keyword>
<evidence type="ECO:0000313" key="4">
    <source>
        <dbReference type="Proteomes" id="UP000291117"/>
    </source>
</evidence>
<dbReference type="EMBL" id="SJSM01000015">
    <property type="protein sequence ID" value="TCC91059.1"/>
    <property type="molecule type" value="Genomic_DNA"/>
</dbReference>
<sequence length="774" mass="87863">MKLIFKIAKNELRNLFYSPVAWFLSITFLVLCAVFYTSGIGPWAKSQDVSVMNDPNFKGYGVSLTESIFVNGEGVFNIVLQNLFLFIPLLTMGLISREINNGTIKLLYSSPVKTRTIIFGKYVAVMIYNMILLSMLGIFIVAGLFDIQSADYGLLLSAALGFYLLVCAYTAIGLFMSSLTTYQIVSAIGSFMLIFILTRIGVLWQKYDFVRDLTYFLSISGRTHKMLKGLITSNDVIYFLLIVYIFLGFTWIRLQGAREVRPWFVKAGRYMAVMITALLIGYATSRPGVIGYWDTTAGKTNTLHENTQKIITELGDEPLEVTLYTNLLGVGEYSGFPQSRNNYLWALWEPYLRFKHNIKFNYEYYYDVADEDSTIFRRFPGKSLKEIAALVAYASDVNISMFKTPPEMRKIIDLKPEAYRLVMQLKYKGRTTFLRIFTDNDFWPDESQVGAAFKRLTQPKMPVIMYVTGNLERNIHKKGEREYSFHSLDKEQRRSLINQGFDLDTVALDYQDIPTDISTLVLADPKTMLSATAISKLQEYINKGGNMLILGEPGKQQMLNPLLQQIGIQLMPGILVELSKHETPEKIIPYITLSGADLAPDDYLLNLKKSKGQDSLRVGFPGAIPIHIIDSSKFKMATLMTTVPGKSWLKAGRLVTDSVAPIFSPQEGDTRENSFPVMLGLTRKVNNREQRIVVCGDADFLSNYRGGGAFMSMAFFSWMNYNQFPNYTPKPKPADDRFSTTYARANMMRIIFVWILPAILLILGTTILIRRKRQ</sequence>
<feature type="transmembrane region" description="Helical" evidence="1">
    <location>
        <begin position="267"/>
        <end position="285"/>
    </location>
</feature>
<dbReference type="InterPro" id="IPR019196">
    <property type="entry name" value="ABC_transp_unknown"/>
</dbReference>
<organism evidence="3 4">
    <name type="scientific">Pedobacter hiemivivus</name>
    <dbReference type="NCBI Taxonomy" id="2530454"/>
    <lineage>
        <taxon>Bacteria</taxon>
        <taxon>Pseudomonadati</taxon>
        <taxon>Bacteroidota</taxon>
        <taxon>Sphingobacteriia</taxon>
        <taxon>Sphingobacteriales</taxon>
        <taxon>Sphingobacteriaceae</taxon>
        <taxon>Pedobacter</taxon>
    </lineage>
</organism>
<accession>A0A4R0MV70</accession>
<keyword evidence="1" id="KW-0812">Transmembrane</keyword>
<feature type="domain" description="ABC-type uncharacterised transport system" evidence="2">
    <location>
        <begin position="489"/>
        <end position="711"/>
    </location>
</feature>
<evidence type="ECO:0000256" key="1">
    <source>
        <dbReference type="SAM" id="Phobius"/>
    </source>
</evidence>
<feature type="transmembrane region" description="Helical" evidence="1">
    <location>
        <begin position="116"/>
        <end position="140"/>
    </location>
</feature>
<dbReference type="GO" id="GO:0005886">
    <property type="term" value="C:plasma membrane"/>
    <property type="evidence" value="ECO:0007669"/>
    <property type="project" value="UniProtKB-SubCell"/>
</dbReference>
<dbReference type="Proteomes" id="UP000291117">
    <property type="component" value="Unassembled WGS sequence"/>
</dbReference>
<dbReference type="Pfam" id="PF12679">
    <property type="entry name" value="ABC2_membrane_2"/>
    <property type="match status" value="1"/>
</dbReference>
<proteinExistence type="predicted"/>
<feature type="transmembrane region" description="Helical" evidence="1">
    <location>
        <begin position="20"/>
        <end position="44"/>
    </location>
</feature>
<dbReference type="GO" id="GO:0140359">
    <property type="term" value="F:ABC-type transporter activity"/>
    <property type="evidence" value="ECO:0007669"/>
    <property type="project" value="InterPro"/>
</dbReference>
<evidence type="ECO:0000313" key="3">
    <source>
        <dbReference type="EMBL" id="TCC91059.1"/>
    </source>
</evidence>
<feature type="transmembrane region" description="Helical" evidence="1">
    <location>
        <begin position="236"/>
        <end position="255"/>
    </location>
</feature>
<name>A0A4R0MV70_9SPHI</name>
<feature type="transmembrane region" description="Helical" evidence="1">
    <location>
        <begin position="184"/>
        <end position="204"/>
    </location>
</feature>
<comment type="caution">
    <text evidence="3">The sequence shown here is derived from an EMBL/GenBank/DDBJ whole genome shotgun (WGS) entry which is preliminary data.</text>
</comment>
<feature type="transmembrane region" description="Helical" evidence="1">
    <location>
        <begin position="74"/>
        <end position="95"/>
    </location>
</feature>
<dbReference type="RefSeq" id="WP_131610797.1">
    <property type="nucleotide sequence ID" value="NZ_SJSM01000015.1"/>
</dbReference>
<evidence type="ECO:0000259" key="2">
    <source>
        <dbReference type="Pfam" id="PF09822"/>
    </source>
</evidence>
<gene>
    <name evidence="3" type="ORF">EZ444_19340</name>
</gene>
<reference evidence="3 4" key="1">
    <citation type="submission" date="2019-02" db="EMBL/GenBank/DDBJ databases">
        <title>Pedobacter sp. RP-3-8 sp. nov., isolated from Arctic soil.</title>
        <authorList>
            <person name="Dahal R.H."/>
        </authorList>
    </citation>
    <scope>NUCLEOTIDE SEQUENCE [LARGE SCALE GENOMIC DNA]</scope>
    <source>
        <strain evidence="3 4">RP-3-8</strain>
    </source>
</reference>
<dbReference type="Pfam" id="PF09822">
    <property type="entry name" value="ABC_transp_aux"/>
    <property type="match status" value="1"/>
</dbReference>
<keyword evidence="1" id="KW-1133">Transmembrane helix</keyword>
<keyword evidence="1" id="KW-0472">Membrane</keyword>
<dbReference type="PANTHER" id="PTHR43471">
    <property type="entry name" value="ABC TRANSPORTER PERMEASE"/>
    <property type="match status" value="1"/>
</dbReference>
<feature type="transmembrane region" description="Helical" evidence="1">
    <location>
        <begin position="747"/>
        <end position="769"/>
    </location>
</feature>
<protein>
    <submittedName>
        <fullName evidence="3">ABC transporter</fullName>
    </submittedName>
</protein>
<dbReference type="OrthoDB" id="609779at2"/>